<protein>
    <submittedName>
        <fullName evidence="2">Uncharacterized protein</fullName>
    </submittedName>
</protein>
<reference evidence="2 3" key="1">
    <citation type="submission" date="2019-02" db="EMBL/GenBank/DDBJ databases">
        <title>Deep-cultivation of Planctomycetes and their phenomic and genomic characterization uncovers novel biology.</title>
        <authorList>
            <person name="Wiegand S."/>
            <person name="Jogler M."/>
            <person name="Boedeker C."/>
            <person name="Pinto D."/>
            <person name="Vollmers J."/>
            <person name="Rivas-Marin E."/>
            <person name="Kohn T."/>
            <person name="Peeters S.H."/>
            <person name="Heuer A."/>
            <person name="Rast P."/>
            <person name="Oberbeckmann S."/>
            <person name="Bunk B."/>
            <person name="Jeske O."/>
            <person name="Meyerdierks A."/>
            <person name="Storesund J.E."/>
            <person name="Kallscheuer N."/>
            <person name="Luecker S."/>
            <person name="Lage O.M."/>
            <person name="Pohl T."/>
            <person name="Merkel B.J."/>
            <person name="Hornburger P."/>
            <person name="Mueller R.-W."/>
            <person name="Bruemmer F."/>
            <person name="Labrenz M."/>
            <person name="Spormann A.M."/>
            <person name="Op den Camp H."/>
            <person name="Overmann J."/>
            <person name="Amann R."/>
            <person name="Jetten M.S.M."/>
            <person name="Mascher T."/>
            <person name="Medema M.H."/>
            <person name="Devos D.P."/>
            <person name="Kaster A.-K."/>
            <person name="Ovreas L."/>
            <person name="Rohde M."/>
            <person name="Galperin M.Y."/>
            <person name="Jogler C."/>
        </authorList>
    </citation>
    <scope>NUCLEOTIDE SEQUENCE [LARGE SCALE GENOMIC DNA]</scope>
    <source>
        <strain evidence="2 3">CA12</strain>
    </source>
</reference>
<gene>
    <name evidence="2" type="ORF">CA12_23840</name>
</gene>
<proteinExistence type="predicted"/>
<dbReference type="AlphaFoldDB" id="A0A517PA84"/>
<evidence type="ECO:0000313" key="2">
    <source>
        <dbReference type="EMBL" id="QDT16283.1"/>
    </source>
</evidence>
<feature type="compositionally biased region" description="Pro residues" evidence="1">
    <location>
        <begin position="8"/>
        <end position="19"/>
    </location>
</feature>
<evidence type="ECO:0000256" key="1">
    <source>
        <dbReference type="SAM" id="MobiDB-lite"/>
    </source>
</evidence>
<sequence>MRAFVPDAPAPAAPTPKPSVPKAAAPRTPEQLHAYVHETLCARENLLSNQFRTVAAPLTRAGKPCGCQYTLLGPRSVRLTAVWDAVRNCLFLFDATGARIEKRMLPQRIRLAS</sequence>
<dbReference type="Proteomes" id="UP000318741">
    <property type="component" value="Chromosome"/>
</dbReference>
<accession>A0A517PA84</accession>
<organism evidence="2 3">
    <name type="scientific">Alienimonas californiensis</name>
    <dbReference type="NCBI Taxonomy" id="2527989"/>
    <lineage>
        <taxon>Bacteria</taxon>
        <taxon>Pseudomonadati</taxon>
        <taxon>Planctomycetota</taxon>
        <taxon>Planctomycetia</taxon>
        <taxon>Planctomycetales</taxon>
        <taxon>Planctomycetaceae</taxon>
        <taxon>Alienimonas</taxon>
    </lineage>
</organism>
<dbReference type="KEGG" id="acaf:CA12_23840"/>
<evidence type="ECO:0000313" key="3">
    <source>
        <dbReference type="Proteomes" id="UP000318741"/>
    </source>
</evidence>
<dbReference type="EMBL" id="CP036265">
    <property type="protein sequence ID" value="QDT16283.1"/>
    <property type="molecule type" value="Genomic_DNA"/>
</dbReference>
<feature type="region of interest" description="Disordered" evidence="1">
    <location>
        <begin position="1"/>
        <end position="28"/>
    </location>
</feature>
<name>A0A517PA84_9PLAN</name>
<keyword evidence="3" id="KW-1185">Reference proteome</keyword>